<dbReference type="Gene3D" id="1.10.238.10">
    <property type="entry name" value="EF-hand"/>
    <property type="match status" value="1"/>
</dbReference>
<dbReference type="Ensembl" id="ENSTMTT00000021964.1">
    <property type="protein sequence ID" value="ENSTMTP00000021214.1"/>
    <property type="gene ID" value="ENSTMTG00000015496.1"/>
</dbReference>
<dbReference type="GeneTree" id="ENSGT01000000219599"/>
<dbReference type="InterPro" id="IPR001751">
    <property type="entry name" value="S100/CaBP7/8-like_CS"/>
</dbReference>
<reference evidence="3" key="2">
    <citation type="submission" date="2025-09" db="UniProtKB">
        <authorList>
            <consortium name="Ensembl"/>
        </authorList>
    </citation>
    <scope>IDENTIFICATION</scope>
</reference>
<organism evidence="3 4">
    <name type="scientific">Terrapene triunguis</name>
    <name type="common">Three-toed box turtle</name>
    <dbReference type="NCBI Taxonomy" id="2587831"/>
    <lineage>
        <taxon>Eukaryota</taxon>
        <taxon>Metazoa</taxon>
        <taxon>Chordata</taxon>
        <taxon>Craniata</taxon>
        <taxon>Vertebrata</taxon>
        <taxon>Euteleostomi</taxon>
        <taxon>Archelosauria</taxon>
        <taxon>Testudinata</taxon>
        <taxon>Testudines</taxon>
        <taxon>Cryptodira</taxon>
        <taxon>Durocryptodira</taxon>
        <taxon>Testudinoidea</taxon>
        <taxon>Emydidae</taxon>
        <taxon>Terrapene</taxon>
    </lineage>
</organism>
<evidence type="ECO:0000256" key="1">
    <source>
        <dbReference type="ARBA" id="ARBA00007323"/>
    </source>
</evidence>
<sequence length="62" mass="7035">MKELLLTELPSFVGDQVDESDLKKLMGNLDANGDEELDFQEYAVFLALTAELCNEFFRECAD</sequence>
<dbReference type="GO" id="GO:0005509">
    <property type="term" value="F:calcium ion binding"/>
    <property type="evidence" value="ECO:0007669"/>
    <property type="project" value="InterPro"/>
</dbReference>
<dbReference type="InParanoid" id="A0A674JPL3"/>
<dbReference type="PROSITE" id="PS00303">
    <property type="entry name" value="S100_CABP"/>
    <property type="match status" value="1"/>
</dbReference>
<keyword evidence="4" id="KW-1185">Reference proteome</keyword>
<dbReference type="AlphaFoldDB" id="A0A674JPL3"/>
<name>A0A674JPL3_9SAUR</name>
<evidence type="ECO:0000259" key="2">
    <source>
        <dbReference type="PROSITE" id="PS50222"/>
    </source>
</evidence>
<comment type="similarity">
    <text evidence="1">Belongs to the S-100 family.</text>
</comment>
<dbReference type="Proteomes" id="UP000472274">
    <property type="component" value="Unplaced"/>
</dbReference>
<dbReference type="PANTHER" id="PTHR11639">
    <property type="entry name" value="S100 CALCIUM-BINDING PROTEIN"/>
    <property type="match status" value="1"/>
</dbReference>
<protein>
    <recommendedName>
        <fullName evidence="2">EF-hand domain-containing protein</fullName>
    </recommendedName>
</protein>
<evidence type="ECO:0000313" key="4">
    <source>
        <dbReference type="Proteomes" id="UP000472274"/>
    </source>
</evidence>
<dbReference type="InterPro" id="IPR002048">
    <property type="entry name" value="EF_hand_dom"/>
</dbReference>
<feature type="domain" description="EF-hand" evidence="2">
    <location>
        <begin position="17"/>
        <end position="52"/>
    </location>
</feature>
<dbReference type="PANTHER" id="PTHR11639:SF59">
    <property type="entry name" value="PROTEIN S100-A2"/>
    <property type="match status" value="1"/>
</dbReference>
<accession>A0A674JPL3</accession>
<dbReference type="SUPFAM" id="SSF47473">
    <property type="entry name" value="EF-hand"/>
    <property type="match status" value="1"/>
</dbReference>
<dbReference type="InterPro" id="IPR011992">
    <property type="entry name" value="EF-hand-dom_pair"/>
</dbReference>
<proteinExistence type="inferred from homology"/>
<evidence type="ECO:0000313" key="3">
    <source>
        <dbReference type="Ensembl" id="ENSTMTP00000021214.1"/>
    </source>
</evidence>
<dbReference type="PROSITE" id="PS50222">
    <property type="entry name" value="EF_HAND_2"/>
    <property type="match status" value="1"/>
</dbReference>
<reference evidence="3" key="1">
    <citation type="submission" date="2025-08" db="UniProtKB">
        <authorList>
            <consortium name="Ensembl"/>
        </authorList>
    </citation>
    <scope>IDENTIFICATION</scope>
</reference>
<dbReference type="GO" id="GO:0048306">
    <property type="term" value="F:calcium-dependent protein binding"/>
    <property type="evidence" value="ECO:0007669"/>
    <property type="project" value="TreeGrafter"/>
</dbReference>